<reference evidence="2 3" key="1">
    <citation type="submission" date="2017-09" db="EMBL/GenBank/DDBJ databases">
        <title>Depth-based differentiation of microbial function through sediment-hosted aquifers and enrichment of novel symbionts in the deep terrestrial subsurface.</title>
        <authorList>
            <person name="Probst A.J."/>
            <person name="Ladd B."/>
            <person name="Jarett J.K."/>
            <person name="Geller-Mcgrath D.E."/>
            <person name="Sieber C.M."/>
            <person name="Emerson J.B."/>
            <person name="Anantharaman K."/>
            <person name="Thomas B.C."/>
            <person name="Malmstrom R."/>
            <person name="Stieglmeier M."/>
            <person name="Klingl A."/>
            <person name="Woyke T."/>
            <person name="Ryan C.M."/>
            <person name="Banfield J.F."/>
        </authorList>
    </citation>
    <scope>NUCLEOTIDE SEQUENCE [LARGE SCALE GENOMIC DNA]</scope>
    <source>
        <strain evidence="2">CG08_land_8_20_14_0_20_45_16</strain>
    </source>
</reference>
<feature type="transmembrane region" description="Helical" evidence="1">
    <location>
        <begin position="167"/>
        <end position="194"/>
    </location>
</feature>
<evidence type="ECO:0008006" key="4">
    <source>
        <dbReference type="Google" id="ProtNLM"/>
    </source>
</evidence>
<feature type="transmembrane region" description="Helical" evidence="1">
    <location>
        <begin position="118"/>
        <end position="135"/>
    </location>
</feature>
<dbReference type="Pfam" id="PF09852">
    <property type="entry name" value="DUF2079"/>
    <property type="match status" value="1"/>
</dbReference>
<name>A0A2H0Y2N7_UNCSA</name>
<feature type="transmembrane region" description="Helical" evidence="1">
    <location>
        <begin position="141"/>
        <end position="160"/>
    </location>
</feature>
<dbReference type="Proteomes" id="UP000231343">
    <property type="component" value="Unassembled WGS sequence"/>
</dbReference>
<keyword evidence="1" id="KW-0472">Membrane</keyword>
<feature type="transmembrane region" description="Helical" evidence="1">
    <location>
        <begin position="266"/>
        <end position="292"/>
    </location>
</feature>
<sequence length="506" mass="58520">MKLFSQDKILRKVIWFIIIFTVFFCYVRLMQQYTFNNHALDDGYNDNLIWNTLQGNFFYSEIKGYCTLGDHLDPILLLFLPFYFFGLGPRFLFITQTILIALGALPIYWLAKERLKDSPFTLLFPLAYLLYIPTVNITFQGFYQIALAITPLLLAFYYLLNDKYRPFLLWLLVALFCQEDVALVAAFLGGYILLKKKPKLLGSSLLLGGLALFVIDLQIIIPYFKGTNYTYFERYAYLGTSTAAALKTLFTRPFFVFKHILITDKILYLVGLFLPVAFLSFLAPSALIPAIPALAQNLLSTYSDMYQLGTRYPSATIPFVFMSAILGLEKLLQTIQEPSAKERILKLIRRTMIFCLVLSMLYFFLGFFFRYTTVTPAVRDGQALLPLVPKDAAISALGNLYPHLAHRKNIWIFPKNYEQSDYLILCKLDPTWPLEGDYTPVIKQLLKEKNYAKLLEFTFIGEVPRAPIAQKEYQIWFDKVMADPNFKLVAEKKYYLLLKSRRAKNK</sequence>
<evidence type="ECO:0000256" key="1">
    <source>
        <dbReference type="SAM" id="Phobius"/>
    </source>
</evidence>
<organism evidence="2 3">
    <name type="scientific">Candidatus Saganbacteria bacterium CG08_land_8_20_14_0_20_45_16</name>
    <dbReference type="NCBI Taxonomy" id="2014293"/>
    <lineage>
        <taxon>Bacteria</taxon>
        <taxon>Bacillati</taxon>
        <taxon>Saganbacteria</taxon>
    </lineage>
</organism>
<evidence type="ECO:0000313" key="2">
    <source>
        <dbReference type="EMBL" id="PIS31797.1"/>
    </source>
</evidence>
<dbReference type="InterPro" id="IPR018650">
    <property type="entry name" value="STSV1_Orf64"/>
</dbReference>
<dbReference type="AlphaFoldDB" id="A0A2H0Y2N7"/>
<feature type="transmembrane region" description="Helical" evidence="1">
    <location>
        <begin position="12"/>
        <end position="29"/>
    </location>
</feature>
<gene>
    <name evidence="2" type="ORF">COT42_00180</name>
</gene>
<feature type="transmembrane region" description="Helical" evidence="1">
    <location>
        <begin position="200"/>
        <end position="224"/>
    </location>
</feature>
<feature type="transmembrane region" description="Helical" evidence="1">
    <location>
        <begin position="91"/>
        <end position="111"/>
    </location>
</feature>
<accession>A0A2H0Y2N7</accession>
<feature type="transmembrane region" description="Helical" evidence="1">
    <location>
        <begin position="353"/>
        <end position="371"/>
    </location>
</feature>
<protein>
    <recommendedName>
        <fullName evidence="4">DUF2079 domain-containing protein</fullName>
    </recommendedName>
</protein>
<dbReference type="EMBL" id="PEYM01000002">
    <property type="protein sequence ID" value="PIS31797.1"/>
    <property type="molecule type" value="Genomic_DNA"/>
</dbReference>
<feature type="transmembrane region" description="Helical" evidence="1">
    <location>
        <begin position="312"/>
        <end position="332"/>
    </location>
</feature>
<evidence type="ECO:0000313" key="3">
    <source>
        <dbReference type="Proteomes" id="UP000231343"/>
    </source>
</evidence>
<keyword evidence="1" id="KW-1133">Transmembrane helix</keyword>
<proteinExistence type="predicted"/>
<keyword evidence="1" id="KW-0812">Transmembrane</keyword>
<comment type="caution">
    <text evidence="2">The sequence shown here is derived from an EMBL/GenBank/DDBJ whole genome shotgun (WGS) entry which is preliminary data.</text>
</comment>